<dbReference type="SUPFAM" id="SSF47384">
    <property type="entry name" value="Homodimeric domain of signal transducing histidine kinase"/>
    <property type="match status" value="1"/>
</dbReference>
<dbReference type="CDD" id="cd00075">
    <property type="entry name" value="HATPase"/>
    <property type="match status" value="1"/>
</dbReference>
<evidence type="ECO:0000256" key="3">
    <source>
        <dbReference type="ARBA" id="ARBA00012438"/>
    </source>
</evidence>
<evidence type="ECO:0000256" key="6">
    <source>
        <dbReference type="ARBA" id="ARBA00023012"/>
    </source>
</evidence>
<keyword evidence="4" id="KW-0597">Phosphoprotein</keyword>
<dbReference type="GO" id="GO:0005886">
    <property type="term" value="C:plasma membrane"/>
    <property type="evidence" value="ECO:0007669"/>
    <property type="project" value="UniProtKB-SubCell"/>
</dbReference>
<keyword evidence="5 8" id="KW-0808">Transferase</keyword>
<evidence type="ECO:0000256" key="5">
    <source>
        <dbReference type="ARBA" id="ARBA00022777"/>
    </source>
</evidence>
<dbReference type="EC" id="2.7.13.3" evidence="3"/>
<evidence type="ECO:0000313" key="9">
    <source>
        <dbReference type="Proteomes" id="UP000278632"/>
    </source>
</evidence>
<protein>
    <recommendedName>
        <fullName evidence="3">histidine kinase</fullName>
        <ecNumber evidence="3">2.7.13.3</ecNumber>
    </recommendedName>
</protein>
<evidence type="ECO:0000256" key="1">
    <source>
        <dbReference type="ARBA" id="ARBA00000085"/>
    </source>
</evidence>
<dbReference type="PROSITE" id="PS50109">
    <property type="entry name" value="HIS_KIN"/>
    <property type="match status" value="1"/>
</dbReference>
<dbReference type="SMART" id="SM00388">
    <property type="entry name" value="HisKA"/>
    <property type="match status" value="1"/>
</dbReference>
<dbReference type="InterPro" id="IPR004358">
    <property type="entry name" value="Sig_transdc_His_kin-like_C"/>
</dbReference>
<dbReference type="InterPro" id="IPR003661">
    <property type="entry name" value="HisK_dim/P_dom"/>
</dbReference>
<dbReference type="PANTHER" id="PTHR43547">
    <property type="entry name" value="TWO-COMPONENT HISTIDINE KINASE"/>
    <property type="match status" value="1"/>
</dbReference>
<dbReference type="EMBL" id="QICD01000005">
    <property type="protein sequence ID" value="RNL46862.1"/>
    <property type="molecule type" value="Genomic_DNA"/>
</dbReference>
<dbReference type="SUPFAM" id="SSF55874">
    <property type="entry name" value="ATPase domain of HSP90 chaperone/DNA topoisomerase II/histidine kinase"/>
    <property type="match status" value="1"/>
</dbReference>
<comment type="catalytic activity">
    <reaction evidence="1">
        <text>ATP + protein L-histidine = ADP + protein N-phospho-L-histidine.</text>
        <dbReference type="EC" id="2.7.13.3"/>
    </reaction>
</comment>
<organism evidence="8 9">
    <name type="scientific">Paraeggerthella hongkongensis</name>
    <dbReference type="NCBI Taxonomy" id="230658"/>
    <lineage>
        <taxon>Bacteria</taxon>
        <taxon>Bacillati</taxon>
        <taxon>Actinomycetota</taxon>
        <taxon>Coriobacteriia</taxon>
        <taxon>Eggerthellales</taxon>
        <taxon>Eggerthellaceae</taxon>
        <taxon>Paraeggerthella</taxon>
    </lineage>
</organism>
<dbReference type="InterPro" id="IPR036097">
    <property type="entry name" value="HisK_dim/P_sf"/>
</dbReference>
<evidence type="ECO:0000259" key="7">
    <source>
        <dbReference type="PROSITE" id="PS50109"/>
    </source>
</evidence>
<dbReference type="InterPro" id="IPR005467">
    <property type="entry name" value="His_kinase_dom"/>
</dbReference>
<comment type="subcellular location">
    <subcellularLocation>
        <location evidence="2">Cell membrane</location>
    </subcellularLocation>
</comment>
<feature type="domain" description="Histidine kinase" evidence="7">
    <location>
        <begin position="94"/>
        <end position="316"/>
    </location>
</feature>
<keyword evidence="9" id="KW-1185">Reference proteome</keyword>
<dbReference type="OrthoDB" id="9806130at2"/>
<dbReference type="CDD" id="cd00082">
    <property type="entry name" value="HisKA"/>
    <property type="match status" value="1"/>
</dbReference>
<dbReference type="SMART" id="SM00387">
    <property type="entry name" value="HATPase_c"/>
    <property type="match status" value="1"/>
</dbReference>
<sequence length="320" mass="35409">MPNGAFAIALLLALSTAAWFGVRCFALKRSLRRADRELRDIVEHLEDNRIVKMPCPDRDLEAFLRTVNCALDGIRRQSVLYARRETQLKEQIERISHDLRTPLTSIQGYLALVDAGPLSEEDRAALATVERKAESLQHLIAQFYELSRVRGEGFSLELAKVDAARLLRESIAGQYRLLEGRGTSVRASIPDGPLFARANVDAVERVFANLVHNAGKYAATCFVVDAAYEREGSAPCGGWVTVSFANDAEGIDERQVARLFEPFYTVDSARSRESSGLGLSIARHLMERMGGALDARVEARGASTWIVFEVKLPACPSDSR</sequence>
<dbReference type="InterPro" id="IPR003594">
    <property type="entry name" value="HATPase_dom"/>
</dbReference>
<evidence type="ECO:0000313" key="8">
    <source>
        <dbReference type="EMBL" id="RNL46862.1"/>
    </source>
</evidence>
<proteinExistence type="predicted"/>
<keyword evidence="5 8" id="KW-0418">Kinase</keyword>
<reference evidence="9" key="1">
    <citation type="submission" date="2018-05" db="EMBL/GenBank/DDBJ databases">
        <title>Genome Sequencing of selected type strains of the family Eggerthellaceae.</title>
        <authorList>
            <person name="Danylec N."/>
            <person name="Stoll D.A."/>
            <person name="Doetsch A."/>
            <person name="Huch M."/>
        </authorList>
    </citation>
    <scope>NUCLEOTIDE SEQUENCE [LARGE SCALE GENOMIC DNA]</scope>
    <source>
        <strain evidence="9">DSM 16106</strain>
    </source>
</reference>
<dbReference type="AlphaFoldDB" id="A0A3N0BGA9"/>
<dbReference type="RefSeq" id="WP_123191695.1">
    <property type="nucleotide sequence ID" value="NZ_QICD01000005.1"/>
</dbReference>
<dbReference type="Gene3D" id="3.30.565.10">
    <property type="entry name" value="Histidine kinase-like ATPase, C-terminal domain"/>
    <property type="match status" value="1"/>
</dbReference>
<keyword evidence="6" id="KW-0902">Two-component regulatory system</keyword>
<dbReference type="Gene3D" id="1.10.287.130">
    <property type="match status" value="1"/>
</dbReference>
<dbReference type="PRINTS" id="PR00344">
    <property type="entry name" value="BCTRLSENSOR"/>
</dbReference>
<evidence type="ECO:0000256" key="2">
    <source>
        <dbReference type="ARBA" id="ARBA00004236"/>
    </source>
</evidence>
<dbReference type="Proteomes" id="UP000278632">
    <property type="component" value="Unassembled WGS sequence"/>
</dbReference>
<dbReference type="GO" id="GO:0000155">
    <property type="term" value="F:phosphorelay sensor kinase activity"/>
    <property type="evidence" value="ECO:0007669"/>
    <property type="project" value="InterPro"/>
</dbReference>
<dbReference type="Pfam" id="PF00512">
    <property type="entry name" value="HisKA"/>
    <property type="match status" value="1"/>
</dbReference>
<gene>
    <name evidence="8" type="ORF">DMP08_04045</name>
</gene>
<dbReference type="PANTHER" id="PTHR43547:SF2">
    <property type="entry name" value="HYBRID SIGNAL TRANSDUCTION HISTIDINE KINASE C"/>
    <property type="match status" value="1"/>
</dbReference>
<dbReference type="Pfam" id="PF02518">
    <property type="entry name" value="HATPase_c"/>
    <property type="match status" value="1"/>
</dbReference>
<evidence type="ECO:0000256" key="4">
    <source>
        <dbReference type="ARBA" id="ARBA00022553"/>
    </source>
</evidence>
<name>A0A3N0BGA9_9ACTN</name>
<dbReference type="InterPro" id="IPR036890">
    <property type="entry name" value="HATPase_C_sf"/>
</dbReference>
<comment type="caution">
    <text evidence="8">The sequence shown here is derived from an EMBL/GenBank/DDBJ whole genome shotgun (WGS) entry which is preliminary data.</text>
</comment>
<accession>A0A3N0BGA9</accession>